<evidence type="ECO:0000313" key="1">
    <source>
        <dbReference type="EMBL" id="MCL6217353.1"/>
    </source>
</evidence>
<dbReference type="EMBL" id="JAKHSK010000003">
    <property type="protein sequence ID" value="MCL6217353.1"/>
    <property type="molecule type" value="Genomic_DNA"/>
</dbReference>
<dbReference type="AlphaFoldDB" id="A0A9X2CNV8"/>
<name>A0A9X2CNV8_9FLAO</name>
<dbReference type="Pfam" id="PF14060">
    <property type="entry name" value="DUF4252"/>
    <property type="match status" value="1"/>
</dbReference>
<accession>A0A9X2CNV8</accession>
<dbReference type="RefSeq" id="WP_249600337.1">
    <property type="nucleotide sequence ID" value="NZ_JAKHSK010000003.1"/>
</dbReference>
<dbReference type="PROSITE" id="PS51257">
    <property type="entry name" value="PROKAR_LIPOPROTEIN"/>
    <property type="match status" value="1"/>
</dbReference>
<protein>
    <submittedName>
        <fullName evidence="1">DUF4252 domain-containing protein</fullName>
    </submittedName>
</protein>
<reference evidence="1" key="1">
    <citation type="submission" date="2022-01" db="EMBL/GenBank/DDBJ databases">
        <title>Genome sequencing of Zunongwangia sp. M21534 genome.</title>
        <authorList>
            <person name="Chen Y."/>
            <person name="Dong C."/>
            <person name="Shao Z."/>
        </authorList>
    </citation>
    <scope>NUCLEOTIDE SEQUENCE</scope>
    <source>
        <strain evidence="1">MCCC M21534</strain>
    </source>
</reference>
<dbReference type="Proteomes" id="UP001139521">
    <property type="component" value="Unassembled WGS sequence"/>
</dbReference>
<comment type="caution">
    <text evidence="1">The sequence shown here is derived from an EMBL/GenBank/DDBJ whole genome shotgun (WGS) entry which is preliminary data.</text>
</comment>
<keyword evidence="2" id="KW-1185">Reference proteome</keyword>
<evidence type="ECO:0000313" key="2">
    <source>
        <dbReference type="Proteomes" id="UP001139521"/>
    </source>
</evidence>
<gene>
    <name evidence="1" type="ORF">L1967_03510</name>
</gene>
<dbReference type="InterPro" id="IPR025348">
    <property type="entry name" value="DUF4252"/>
</dbReference>
<proteinExistence type="predicted"/>
<organism evidence="1 2">
    <name type="scientific">Zunongwangia pacifica</name>
    <dbReference type="NCBI Taxonomy" id="2911062"/>
    <lineage>
        <taxon>Bacteria</taxon>
        <taxon>Pseudomonadati</taxon>
        <taxon>Bacteroidota</taxon>
        <taxon>Flavobacteriia</taxon>
        <taxon>Flavobacteriales</taxon>
        <taxon>Flavobacteriaceae</taxon>
        <taxon>Zunongwangia</taxon>
    </lineage>
</organism>
<sequence>MKIIKTIGFIGISLLMLACSKEKTLQKYYVENQDDSKFISLDIPTSLFANTDHLEPEQRKTLESVRKINVLAYPLKAENESFDAEKAELEEILSNDKYQLLMKYGSNDRKGALYFTGEEDAIDEIVAFGYDTERGMGVARILGKDMNPQKIMELVKSLDAEDINAEGLKGFAEMIGGDSSHVKITKDSTEVKSGISIDVKVDTVSKGN</sequence>